<dbReference type="Proteomes" id="UP001324427">
    <property type="component" value="Unassembled WGS sequence"/>
</dbReference>
<evidence type="ECO:0000313" key="3">
    <source>
        <dbReference type="Proteomes" id="UP001324427"/>
    </source>
</evidence>
<feature type="compositionally biased region" description="Gly residues" evidence="1">
    <location>
        <begin position="399"/>
        <end position="409"/>
    </location>
</feature>
<feature type="compositionally biased region" description="Low complexity" evidence="1">
    <location>
        <begin position="119"/>
        <end position="151"/>
    </location>
</feature>
<keyword evidence="3" id="KW-1185">Reference proteome</keyword>
<dbReference type="EMBL" id="JAVFHQ010000035">
    <property type="protein sequence ID" value="KAK4543042.1"/>
    <property type="molecule type" value="Genomic_DNA"/>
</dbReference>
<feature type="compositionally biased region" description="Polar residues" evidence="1">
    <location>
        <begin position="274"/>
        <end position="289"/>
    </location>
</feature>
<gene>
    <name evidence="2" type="ORF">LTR36_005819</name>
</gene>
<feature type="region of interest" description="Disordered" evidence="1">
    <location>
        <begin position="228"/>
        <end position="289"/>
    </location>
</feature>
<feature type="compositionally biased region" description="Low complexity" evidence="1">
    <location>
        <begin position="247"/>
        <end position="260"/>
    </location>
</feature>
<evidence type="ECO:0000313" key="2">
    <source>
        <dbReference type="EMBL" id="KAK4543042.1"/>
    </source>
</evidence>
<feature type="region of interest" description="Disordered" evidence="1">
    <location>
        <begin position="81"/>
        <end position="183"/>
    </location>
</feature>
<reference evidence="2 3" key="1">
    <citation type="submission" date="2021-11" db="EMBL/GenBank/DDBJ databases">
        <title>Black yeast isolated from Biological Soil Crust.</title>
        <authorList>
            <person name="Kurbessoian T."/>
        </authorList>
    </citation>
    <scope>NUCLEOTIDE SEQUENCE [LARGE SCALE GENOMIC DNA]</scope>
    <source>
        <strain evidence="2 3">CCFEE 5522</strain>
    </source>
</reference>
<feature type="compositionally biased region" description="Basic and acidic residues" evidence="1">
    <location>
        <begin position="158"/>
        <end position="167"/>
    </location>
</feature>
<feature type="compositionally biased region" description="Gly residues" evidence="1">
    <location>
        <begin position="82"/>
        <end position="94"/>
    </location>
</feature>
<proteinExistence type="predicted"/>
<comment type="caution">
    <text evidence="2">The sequence shown here is derived from an EMBL/GenBank/DDBJ whole genome shotgun (WGS) entry which is preliminary data.</text>
</comment>
<protein>
    <submittedName>
        <fullName evidence="2">Uncharacterized protein</fullName>
    </submittedName>
</protein>
<sequence>MPGEKCPLPDCTVPLTRNSARRTEVITHLRNIHGVDLVQGYGGNEAAKRAKHGEQFLEWLSEHGYDASLAEFFTNVRDGLVGRSGGTTPGGGAGARLPARGRRPIQQQRPPPAGYDAGSASETDSSGYASSSSGGSTSSSASADPDTTPTSNPRHRGARDGGERPDRPPTIWPHPPMCNAHRPPPKVDRQLRCAFCAEEGGRDGAVTYPTRKQLWQHYNAQHGDFAAREPDREEQAAVGPPPPPPHASAVVVSSASSSAAQHTGGSLRAEKPPASTSRTAGSKSLANTSARPARILYEYQGSPDGSRRFRQLNQTKCVFCSDRLWPDGGDGATSAAQRIKAYTSLAELMSHYADHHSRYTLRIRQQEESSEGEVERGGKEEEEEGVVRIAIREKAGWTSEGGDGVNGRE</sequence>
<organism evidence="2 3">
    <name type="scientific">Oleoguttula mirabilis</name>
    <dbReference type="NCBI Taxonomy" id="1507867"/>
    <lineage>
        <taxon>Eukaryota</taxon>
        <taxon>Fungi</taxon>
        <taxon>Dikarya</taxon>
        <taxon>Ascomycota</taxon>
        <taxon>Pezizomycotina</taxon>
        <taxon>Dothideomycetes</taxon>
        <taxon>Dothideomycetidae</taxon>
        <taxon>Mycosphaerellales</taxon>
        <taxon>Teratosphaeriaceae</taxon>
        <taxon>Oleoguttula</taxon>
    </lineage>
</organism>
<dbReference type="AlphaFoldDB" id="A0AAV9JE04"/>
<feature type="region of interest" description="Disordered" evidence="1">
    <location>
        <begin position="365"/>
        <end position="409"/>
    </location>
</feature>
<name>A0AAV9JE04_9PEZI</name>
<accession>A0AAV9JE04</accession>
<evidence type="ECO:0000256" key="1">
    <source>
        <dbReference type="SAM" id="MobiDB-lite"/>
    </source>
</evidence>